<proteinExistence type="predicted"/>
<dbReference type="AlphaFoldDB" id="A0A9P7S1E1"/>
<dbReference type="KEGG" id="more:E1B28_006977"/>
<dbReference type="GeneID" id="66076053"/>
<organism evidence="1 2">
    <name type="scientific">Marasmius oreades</name>
    <name type="common">fairy-ring Marasmius</name>
    <dbReference type="NCBI Taxonomy" id="181124"/>
    <lineage>
        <taxon>Eukaryota</taxon>
        <taxon>Fungi</taxon>
        <taxon>Dikarya</taxon>
        <taxon>Basidiomycota</taxon>
        <taxon>Agaricomycotina</taxon>
        <taxon>Agaricomycetes</taxon>
        <taxon>Agaricomycetidae</taxon>
        <taxon>Agaricales</taxon>
        <taxon>Marasmiineae</taxon>
        <taxon>Marasmiaceae</taxon>
        <taxon>Marasmius</taxon>
    </lineage>
</organism>
<dbReference type="Proteomes" id="UP001049176">
    <property type="component" value="Chromosome 4"/>
</dbReference>
<reference evidence="1" key="1">
    <citation type="journal article" date="2021" name="Genome Biol. Evol.">
        <title>The assembled and annotated genome of the fairy-ring fungus Marasmius oreades.</title>
        <authorList>
            <person name="Hiltunen M."/>
            <person name="Ament-Velasquez S.L."/>
            <person name="Johannesson H."/>
        </authorList>
    </citation>
    <scope>NUCLEOTIDE SEQUENCE</scope>
    <source>
        <strain evidence="1">03SP1</strain>
    </source>
</reference>
<comment type="caution">
    <text evidence="1">The sequence shown here is derived from an EMBL/GenBank/DDBJ whole genome shotgun (WGS) entry which is preliminary data.</text>
</comment>
<protein>
    <submittedName>
        <fullName evidence="1">Uncharacterized protein</fullName>
    </submittedName>
</protein>
<dbReference type="OrthoDB" id="3029568at2759"/>
<accession>A0A9P7S1E1</accession>
<name>A0A9P7S1E1_9AGAR</name>
<keyword evidence="2" id="KW-1185">Reference proteome</keyword>
<dbReference type="RefSeq" id="XP_043009765.1">
    <property type="nucleotide sequence ID" value="XM_043151685.1"/>
</dbReference>
<gene>
    <name evidence="1" type="ORF">E1B28_006977</name>
</gene>
<dbReference type="EMBL" id="CM032184">
    <property type="protein sequence ID" value="KAG7093295.1"/>
    <property type="molecule type" value="Genomic_DNA"/>
</dbReference>
<evidence type="ECO:0000313" key="2">
    <source>
        <dbReference type="Proteomes" id="UP001049176"/>
    </source>
</evidence>
<evidence type="ECO:0000313" key="1">
    <source>
        <dbReference type="EMBL" id="KAG7093295.1"/>
    </source>
</evidence>
<sequence>MTLQFVRDARVMYTRAGCASPLTMATTLSSKLQNMNLEETKDEIDPPEGHLTFRYMFEHEPFETLPFEYFPWKEVDHYPPIFDYGVALTTEEIQEYARREVFVEGRKPPCDYCDVLHGVLRKLNNEFGLEPGRRINIGVPHTKMGNVVLLKFLDNYVCLLSGEKVDFVTDGLKKAFGKVPKWFLSHNNERFKKNYNVPDWKIDRWEAQLKKEGKI</sequence>